<evidence type="ECO:0000313" key="3">
    <source>
        <dbReference type="Proteomes" id="UP000509346"/>
    </source>
</evidence>
<organism evidence="2 3">
    <name type="scientific">Halosimplex pelagicum</name>
    <dbReference type="NCBI Taxonomy" id="869886"/>
    <lineage>
        <taxon>Archaea</taxon>
        <taxon>Methanobacteriati</taxon>
        <taxon>Methanobacteriota</taxon>
        <taxon>Stenosarchaea group</taxon>
        <taxon>Halobacteria</taxon>
        <taxon>Halobacteriales</taxon>
        <taxon>Haloarculaceae</taxon>
        <taxon>Halosimplex</taxon>
    </lineage>
</organism>
<dbReference type="EMBL" id="CP058909">
    <property type="protein sequence ID" value="QLH80774.1"/>
    <property type="molecule type" value="Genomic_DNA"/>
</dbReference>
<name>A0A7D5TSQ3_9EURY</name>
<keyword evidence="1" id="KW-0175">Coiled coil</keyword>
<dbReference type="InterPro" id="IPR009078">
    <property type="entry name" value="Ferritin-like_SF"/>
</dbReference>
<feature type="coiled-coil region" evidence="1">
    <location>
        <begin position="41"/>
        <end position="68"/>
    </location>
</feature>
<evidence type="ECO:0000313" key="2">
    <source>
        <dbReference type="EMBL" id="QLH80774.1"/>
    </source>
</evidence>
<dbReference type="InterPro" id="IPR047114">
    <property type="entry name" value="YciF"/>
</dbReference>
<dbReference type="InterPro" id="IPR010287">
    <property type="entry name" value="DUF892_YciF-like"/>
</dbReference>
<dbReference type="OrthoDB" id="302765at2157"/>
<dbReference type="PANTHER" id="PTHR30565:SF9">
    <property type="entry name" value="PROTEIN YCIF"/>
    <property type="match status" value="1"/>
</dbReference>
<dbReference type="Pfam" id="PF05974">
    <property type="entry name" value="DUF892"/>
    <property type="match status" value="1"/>
</dbReference>
<protein>
    <submittedName>
        <fullName evidence="2">DUF892 family protein</fullName>
    </submittedName>
</protein>
<sequence>MSVTSAKELFTHELEDIYYAEHELLDVLDQLADQTEHEEISRAFEEHHEETEGQIERLEEVFEMLGREPEEEECEGIQGLIEEHEELLDMDPDADVLDVHNLTAAQKTEHYEIAAYGNLALLADRLGMDEAGDVLHENLEEEEAALEKLKDLTSEYDYEPIVAA</sequence>
<evidence type="ECO:0000256" key="1">
    <source>
        <dbReference type="SAM" id="Coils"/>
    </source>
</evidence>
<reference evidence="2 3" key="1">
    <citation type="submission" date="2020-07" db="EMBL/GenBank/DDBJ databases">
        <title>Halosimplex litoreum sp. nov. and Halosimplex rubrum sp. nov., isolated from different salt environments.</title>
        <authorList>
            <person name="Cui H."/>
        </authorList>
    </citation>
    <scope>NUCLEOTIDE SEQUENCE [LARGE SCALE GENOMIC DNA]</scope>
    <source>
        <strain evidence="2 3">R2</strain>
    </source>
</reference>
<gene>
    <name evidence="2" type="ORF">HZS54_03595</name>
</gene>
<dbReference type="Proteomes" id="UP000509346">
    <property type="component" value="Chromosome"/>
</dbReference>
<dbReference type="SUPFAM" id="SSF47240">
    <property type="entry name" value="Ferritin-like"/>
    <property type="match status" value="1"/>
</dbReference>
<dbReference type="PANTHER" id="PTHR30565">
    <property type="entry name" value="PROTEIN YCIF"/>
    <property type="match status" value="1"/>
</dbReference>
<dbReference type="InterPro" id="IPR012347">
    <property type="entry name" value="Ferritin-like"/>
</dbReference>
<dbReference type="AlphaFoldDB" id="A0A7D5TSQ3"/>
<dbReference type="KEGG" id="hpel:HZS54_03595"/>
<feature type="coiled-coil region" evidence="1">
    <location>
        <begin position="132"/>
        <end position="159"/>
    </location>
</feature>
<accession>A0A7D5TSQ3</accession>
<keyword evidence="3" id="KW-1185">Reference proteome</keyword>
<dbReference type="Gene3D" id="1.20.1260.10">
    <property type="match status" value="1"/>
</dbReference>
<proteinExistence type="predicted"/>
<dbReference type="GeneID" id="56081642"/>
<dbReference type="RefSeq" id="WP_179920595.1">
    <property type="nucleotide sequence ID" value="NZ_CP058909.1"/>
</dbReference>